<sequence>MTTELPDDIEQLKQMLAKLQHENQVHNTEVRTLSSQNKDLESRLNIALEQLKLNRKNEFASRSEKIPKGTFNEAEESQTENKPRNRKGRKALPEHLAREEKSYVIETPT</sequence>
<accession>Q6LID3</accession>
<dbReference type="RefSeq" id="WP_011221137.1">
    <property type="nucleotide sequence ID" value="NC_006371.1"/>
</dbReference>
<keyword evidence="4" id="KW-1185">Reference proteome</keyword>
<dbReference type="eggNOG" id="COG3316">
    <property type="taxonomic scope" value="Bacteria"/>
</dbReference>
<dbReference type="HOGENOM" id="CLU_2181443_0_0_6"/>
<feature type="compositionally biased region" description="Basic and acidic residues" evidence="2">
    <location>
        <begin position="91"/>
        <end position="103"/>
    </location>
</feature>
<evidence type="ECO:0000313" key="3">
    <source>
        <dbReference type="EMBL" id="CAG22947.1"/>
    </source>
</evidence>
<name>Q6LID3_PHOPR</name>
<evidence type="ECO:0000256" key="2">
    <source>
        <dbReference type="SAM" id="MobiDB-lite"/>
    </source>
</evidence>
<evidence type="ECO:0000256" key="1">
    <source>
        <dbReference type="SAM" id="Coils"/>
    </source>
</evidence>
<dbReference type="KEGG" id="ppr:PBPRB1075"/>
<dbReference type="AlphaFoldDB" id="Q6LID3"/>
<reference evidence="4" key="1">
    <citation type="journal article" date="2005" name="Science">
        <title>Life at depth: Photobacterium profundum genome sequence and expression analysis.</title>
        <authorList>
            <person name="Vezzi A."/>
            <person name="Campanaro S."/>
            <person name="D'Angelo M."/>
            <person name="Simonato F."/>
            <person name="Vitulo N."/>
            <person name="Lauro F.M."/>
            <person name="Cestaro A."/>
            <person name="Malacrida G."/>
            <person name="Simionati B."/>
            <person name="Cannata N."/>
            <person name="Romualdi C."/>
            <person name="Bartlett D.H."/>
            <person name="Valle G."/>
        </authorList>
    </citation>
    <scope>NUCLEOTIDE SEQUENCE [LARGE SCALE GENOMIC DNA]</scope>
    <source>
        <strain evidence="4">ATCC BAA-1253 / SS9</strain>
    </source>
</reference>
<keyword evidence="1" id="KW-0175">Coiled coil</keyword>
<feature type="coiled-coil region" evidence="1">
    <location>
        <begin position="9"/>
        <end position="57"/>
    </location>
</feature>
<organism evidence="3 4">
    <name type="scientific">Photobacterium profundum (strain SS9)</name>
    <dbReference type="NCBI Taxonomy" id="298386"/>
    <lineage>
        <taxon>Bacteria</taxon>
        <taxon>Pseudomonadati</taxon>
        <taxon>Pseudomonadota</taxon>
        <taxon>Gammaproteobacteria</taxon>
        <taxon>Vibrionales</taxon>
        <taxon>Vibrionaceae</taxon>
        <taxon>Photobacterium</taxon>
    </lineage>
</organism>
<gene>
    <name evidence="3" type="ordered locus">PBPRB1075</name>
</gene>
<proteinExistence type="predicted"/>
<dbReference type="Proteomes" id="UP000000593">
    <property type="component" value="Chromosome 2"/>
</dbReference>
<protein>
    <submittedName>
        <fullName evidence="3">Uncharacterized protein</fullName>
    </submittedName>
</protein>
<evidence type="ECO:0000313" key="4">
    <source>
        <dbReference type="Proteomes" id="UP000000593"/>
    </source>
</evidence>
<dbReference type="STRING" id="298386.PBPRB1075"/>
<feature type="region of interest" description="Disordered" evidence="2">
    <location>
        <begin position="59"/>
        <end position="109"/>
    </location>
</feature>
<dbReference type="EMBL" id="CR378678">
    <property type="protein sequence ID" value="CAG22947.1"/>
    <property type="molecule type" value="Genomic_DNA"/>
</dbReference>